<evidence type="ECO:0000256" key="1">
    <source>
        <dbReference type="SAM" id="MobiDB-lite"/>
    </source>
</evidence>
<proteinExistence type="predicted"/>
<feature type="region of interest" description="Disordered" evidence="1">
    <location>
        <begin position="40"/>
        <end position="70"/>
    </location>
</feature>
<name>A0AA35W0P8_GEOBA</name>
<comment type="caution">
    <text evidence="2">The sequence shown here is derived from an EMBL/GenBank/DDBJ whole genome shotgun (WGS) entry which is preliminary data.</text>
</comment>
<keyword evidence="3" id="KW-1185">Reference proteome</keyword>
<organism evidence="2 3">
    <name type="scientific">Geodia barretti</name>
    <name type="common">Barrett's horny sponge</name>
    <dbReference type="NCBI Taxonomy" id="519541"/>
    <lineage>
        <taxon>Eukaryota</taxon>
        <taxon>Metazoa</taxon>
        <taxon>Porifera</taxon>
        <taxon>Demospongiae</taxon>
        <taxon>Heteroscleromorpha</taxon>
        <taxon>Tetractinellida</taxon>
        <taxon>Astrophorina</taxon>
        <taxon>Geodiidae</taxon>
        <taxon>Geodia</taxon>
    </lineage>
</organism>
<feature type="compositionally biased region" description="Basic and acidic residues" evidence="1">
    <location>
        <begin position="40"/>
        <end position="61"/>
    </location>
</feature>
<accession>A0AA35W0P8</accession>
<dbReference type="EMBL" id="CASHTH010000207">
    <property type="protein sequence ID" value="CAI7994149.1"/>
    <property type="molecule type" value="Genomic_DNA"/>
</dbReference>
<evidence type="ECO:0000313" key="3">
    <source>
        <dbReference type="Proteomes" id="UP001174909"/>
    </source>
</evidence>
<dbReference type="Proteomes" id="UP001174909">
    <property type="component" value="Unassembled WGS sequence"/>
</dbReference>
<sequence>MSDPAAAVRGLLADIERAASAFETVCGEIRGEIAQQAEQTDARVREAQRDRDAVREAEQGARTRAKQAEQATAILREEREVIRQALRAVTGAGDSSENGSR</sequence>
<gene>
    <name evidence="2" type="ORF">GBAR_LOCUS1395</name>
</gene>
<dbReference type="AlphaFoldDB" id="A0AA35W0P8"/>
<reference evidence="2" key="1">
    <citation type="submission" date="2023-03" db="EMBL/GenBank/DDBJ databases">
        <authorList>
            <person name="Steffen K."/>
            <person name="Cardenas P."/>
        </authorList>
    </citation>
    <scope>NUCLEOTIDE SEQUENCE</scope>
</reference>
<protein>
    <submittedName>
        <fullName evidence="2">Uncharacterized protein</fullName>
    </submittedName>
</protein>
<evidence type="ECO:0000313" key="2">
    <source>
        <dbReference type="EMBL" id="CAI7994149.1"/>
    </source>
</evidence>